<proteinExistence type="predicted"/>
<evidence type="ECO:0000313" key="1">
    <source>
        <dbReference type="EMBL" id="ODN29779.1"/>
    </source>
</evidence>
<reference evidence="2" key="1">
    <citation type="submission" date="2016-04" db="EMBL/GenBank/DDBJ databases">
        <title>The genome sequence project of a novel Fervidobacterium isolate from a hot spring in Thailand.</title>
        <authorList>
            <person name="Gonzalez J.M."/>
            <person name="Cuecas A."/>
            <person name="Kanoksilapatham W."/>
        </authorList>
    </citation>
    <scope>NUCLEOTIDE SEQUENCE [LARGE SCALE GENOMIC DNA]</scope>
    <source>
        <strain evidence="2">FC2004</strain>
    </source>
</reference>
<sequence>MDVRKLIYITVVVLVFSVSNLFASPIASIGFESNPLLFREDGTGLLKFSLVADAGLYQNLFTLSNLNAILNEEVVKINKDTMSAALRNGISFSIPLNLTFYGNLRLSQFSLVPYVALEGGLSTKFPKELSELLFGDTTVETNLDKTIDNFSVADLKFSAGLNVLFGDFLIGLNLFVPLLYSYSNGTYLSVRYVSSAEPARASMEVSTRLSYLSAVDLSNVGEISLNHLFNLSDAGLNVAVGYGNNRYGIVLKDLTLKPATARYWIATGADAKFEYSGDGLEFNTSTDVKTIDPTYFQTTGVNILDVPKLSAYYKEDGFFCWGVSGTLAFDGRWVIGAHAGLNLGAVRTYYKLSVRDGFFAHTLGFNFNLFLLVANLSFTSTADTIFPSENSTPGFEMLVKLAAGF</sequence>
<dbReference type="Proteomes" id="UP000094570">
    <property type="component" value="Unassembled WGS sequence"/>
</dbReference>
<evidence type="ECO:0008006" key="3">
    <source>
        <dbReference type="Google" id="ProtNLM"/>
    </source>
</evidence>
<keyword evidence="2" id="KW-1185">Reference proteome</keyword>
<dbReference type="RefSeq" id="WP_069293843.1">
    <property type="nucleotide sequence ID" value="NZ_CP140110.1"/>
</dbReference>
<dbReference type="EMBL" id="LWAF01000020">
    <property type="protein sequence ID" value="ODN29779.1"/>
    <property type="molecule type" value="Genomic_DNA"/>
</dbReference>
<comment type="caution">
    <text evidence="1">The sequence shown here is derived from an EMBL/GenBank/DDBJ whole genome shotgun (WGS) entry which is preliminary data.</text>
</comment>
<dbReference type="STRING" id="1008305.A4H02_08990"/>
<dbReference type="AlphaFoldDB" id="A0A1E3G0K8"/>
<dbReference type="OrthoDB" id="41560at2"/>
<gene>
    <name evidence="1" type="ORF">A4H02_08990</name>
</gene>
<accession>A0A1E3G0K8</accession>
<name>A0A1E3G0K8_9BACT</name>
<evidence type="ECO:0000313" key="2">
    <source>
        <dbReference type="Proteomes" id="UP000094570"/>
    </source>
</evidence>
<protein>
    <recommendedName>
        <fullName evidence="3">DUF5723 domain-containing protein</fullName>
    </recommendedName>
</protein>
<organism evidence="1 2">
    <name type="scientific">Fervidobacterium thailandense</name>
    <dbReference type="NCBI Taxonomy" id="1008305"/>
    <lineage>
        <taxon>Bacteria</taxon>
        <taxon>Thermotogati</taxon>
        <taxon>Thermotogota</taxon>
        <taxon>Thermotogae</taxon>
        <taxon>Thermotogales</taxon>
        <taxon>Fervidobacteriaceae</taxon>
        <taxon>Fervidobacterium</taxon>
    </lineage>
</organism>